<comment type="caution">
    <text evidence="1">The sequence shown here is derived from an EMBL/GenBank/DDBJ whole genome shotgun (WGS) entry which is preliminary data.</text>
</comment>
<evidence type="ECO:0000313" key="2">
    <source>
        <dbReference type="Proteomes" id="UP001145072"/>
    </source>
</evidence>
<dbReference type="AlphaFoldDB" id="A0A9X3WI49"/>
<keyword evidence="2" id="KW-1185">Reference proteome</keyword>
<name>A0A9X3WI49_9BACI</name>
<dbReference type="EMBL" id="JAMQJZ010000001">
    <property type="protein sequence ID" value="MDC3418821.1"/>
    <property type="molecule type" value="Genomic_DNA"/>
</dbReference>
<organism evidence="1 2">
    <name type="scientific">Aquibacillus koreensis</name>
    <dbReference type="NCBI Taxonomy" id="279446"/>
    <lineage>
        <taxon>Bacteria</taxon>
        <taxon>Bacillati</taxon>
        <taxon>Bacillota</taxon>
        <taxon>Bacilli</taxon>
        <taxon>Bacillales</taxon>
        <taxon>Bacillaceae</taxon>
        <taxon>Aquibacillus</taxon>
    </lineage>
</organism>
<proteinExistence type="predicted"/>
<dbReference type="RefSeq" id="WP_259871068.1">
    <property type="nucleotide sequence ID" value="NZ_JAMQJZ010000001.1"/>
</dbReference>
<reference evidence="1" key="1">
    <citation type="submission" date="2022-06" db="EMBL/GenBank/DDBJ databases">
        <title>Aquibacillus sp. a new bacterium isolated from soil saline samples.</title>
        <authorList>
            <person name="Galisteo C."/>
            <person name="De La Haba R."/>
            <person name="Sanchez-Porro C."/>
            <person name="Ventosa A."/>
        </authorList>
    </citation>
    <scope>NUCLEOTIDE SEQUENCE</scope>
    <source>
        <strain evidence="1">JCM 12387</strain>
    </source>
</reference>
<gene>
    <name evidence="1" type="ORF">NC661_00285</name>
</gene>
<dbReference type="InterPro" id="IPR019615">
    <property type="entry name" value="DUF2487"/>
</dbReference>
<evidence type="ECO:0000313" key="1">
    <source>
        <dbReference type="EMBL" id="MDC3418821.1"/>
    </source>
</evidence>
<accession>A0A9X3WI49</accession>
<dbReference type="Pfam" id="PF10673">
    <property type="entry name" value="DUF2487"/>
    <property type="match status" value="1"/>
</dbReference>
<sequence length="152" mass="18120">MQWTKTDINQYKEVTEYVDTLLVPLLPISFQMDSKIEKIVFQGELVKIFANELEKRFKGRILLTPVFTYLSDEEISQEAKRLNKWVDYAKENPFTHIFFLTFDSKWKKCEQELNGNLLWFPSIQSGDLQSDQIRALIKDQVNEVMDLIRSYW</sequence>
<protein>
    <submittedName>
        <fullName evidence="1">YpiF family protein</fullName>
    </submittedName>
</protein>
<dbReference type="Proteomes" id="UP001145072">
    <property type="component" value="Unassembled WGS sequence"/>
</dbReference>